<reference evidence="5 6" key="1">
    <citation type="journal article" date="2003" name="PLoS Biol.">
        <title>The genome sequence of Caenorhabditis briggsae: a platform for comparative genomics.</title>
        <authorList>
            <person name="Stein L.D."/>
            <person name="Bao Z."/>
            <person name="Blasiar D."/>
            <person name="Blumenthal T."/>
            <person name="Brent M.R."/>
            <person name="Chen N."/>
            <person name="Chinwalla A."/>
            <person name="Clarke L."/>
            <person name="Clee C."/>
            <person name="Coghlan A."/>
            <person name="Coulson A."/>
            <person name="D'Eustachio P."/>
            <person name="Fitch D.H."/>
            <person name="Fulton L.A."/>
            <person name="Fulton R.E."/>
            <person name="Griffiths-Jones S."/>
            <person name="Harris T.W."/>
            <person name="Hillier L.W."/>
            <person name="Kamath R."/>
            <person name="Kuwabara P.E."/>
            <person name="Mardis E.R."/>
            <person name="Marra M.A."/>
            <person name="Miner T.L."/>
            <person name="Minx P."/>
            <person name="Mullikin J.C."/>
            <person name="Plumb R.W."/>
            <person name="Rogers J."/>
            <person name="Schein J.E."/>
            <person name="Sohrmann M."/>
            <person name="Spieth J."/>
            <person name="Stajich J.E."/>
            <person name="Wei C."/>
            <person name="Willey D."/>
            <person name="Wilson R.K."/>
            <person name="Durbin R."/>
            <person name="Waterston R.H."/>
        </authorList>
    </citation>
    <scope>NUCLEOTIDE SEQUENCE [LARGE SCALE GENOMIC DNA]</scope>
    <source>
        <strain evidence="5 6">AF16</strain>
    </source>
</reference>
<dbReference type="eggNOG" id="ENOG502TH2A">
    <property type="taxonomic scope" value="Eukaryota"/>
</dbReference>
<dbReference type="HOGENOM" id="CLU_004160_0_0_1"/>
<dbReference type="Proteomes" id="UP000008549">
    <property type="component" value="Unassembled WGS sequence"/>
</dbReference>
<dbReference type="SMART" id="SM00453">
    <property type="entry name" value="WSN"/>
    <property type="match status" value="1"/>
</dbReference>
<dbReference type="InterPro" id="IPR036770">
    <property type="entry name" value="Ankyrin_rpt-contain_sf"/>
</dbReference>
<sequence>MRKTLIFLSLLFTVTADASAKNNPTNALHGIIEKFESLSRITNGLALQKELNSKSLKIDHLLAEILGINPENNGFEELRKFKMDDLSKRYAKISTDAGTVKKSNIDESMVKSQLDVLGKMGEDLEVLKSGEYQNVDEIVEKGKKIFEMRVTSISGIFNTFPRALNKTFNLKDGRSDENEFKSSFKLLSEVINDFRDKALNDKMTETKVHWRSFKTKIDIIKVKKSLDLVEGASHHVMDISSFQTLQLSSSEVERCLKDLTQISVDVDFEQLNKMLNQLESIEKAALELKPLLVEFSEISVLENETMFNAFESDLGQIDHTLNYMGLQQEADRLRAKPEYKDLLEGFLTANEIIGKIENIGIRNLLIRKIQKWDALSKAKVVLNGTSLIETLECLQQKKFDATGISKLLTFGSMIRSIGDEYKKDKSMETFIGQVDQFQKSLRNLAASVRPKRSPSNSTVDSFQNGLIVAQDLSKGVDLLRKMGNLYGKKKDLDMVVAGGKEVFQEFQNIIASVDTEKLESEMKKTSEIFRSLSLTQRNIQIQIFKSWESFLKTRAQSTKSSNQKIQSVAVPLKTLGSLQLDFSNGRSDFKSAQLSLSKLQEYFDQVFSIQRKSHNAESDPLNFKTIGIYGGSGLIFIATLIGFIFLARCIVDDRKRSDPNYYIHLLDSGDESVLTTSKMMAVATNFFTFIERFDVWQKGKFLTPLHIAVNNYDFDMARILLMNGADRSLKDSDYKTAEECIHEDDDDTKKVFDELKGKSYRRRLPQQFPKSKYLIYGHFPGRWSFRTVNAKEMATHMVLLEGITNEDNVNLDGIMSLQPTDLKFLFQNVMIMKNTWLTVCSKWWHPWLSVDFKYRVTKVEFSGKIYETVEKIHQHSQERRIPFLFGIKVYLIGFDDKDKTSREVRDALKDTMPLLGVDEVITKRILKPMDKIFIQGDVSEVSQDKRWNPEYLKCNRFSVMTVNELLEFLLKFEPHHYGLSGKEDETTFKKWQPFNKEPE</sequence>
<keyword evidence="2" id="KW-0812">Transmembrane</keyword>
<name>A8XHU4_CAEBR</name>
<dbReference type="EMBL" id="HE600919">
    <property type="protein sequence ID" value="CAP32210.2"/>
    <property type="molecule type" value="Genomic_DNA"/>
</dbReference>
<feature type="transmembrane region" description="Helical" evidence="2">
    <location>
        <begin position="626"/>
        <end position="647"/>
    </location>
</feature>
<dbReference type="PANTHER" id="PTHR22956">
    <property type="entry name" value="ANKYRIN REPEAT-CONTAINING PROTEIN F37A4.4-RELATED-RELATED"/>
    <property type="match status" value="1"/>
</dbReference>
<dbReference type="PANTHER" id="PTHR22956:SF18">
    <property type="entry name" value="ANK_REP_REGION DOMAIN-CONTAINING PROTEIN-RELATED"/>
    <property type="match status" value="1"/>
</dbReference>
<dbReference type="InterPro" id="IPR003125">
    <property type="entry name" value="WSN"/>
</dbReference>
<dbReference type="PROSITE" id="PS50088">
    <property type="entry name" value="ANK_REPEAT"/>
    <property type="match status" value="1"/>
</dbReference>
<evidence type="ECO:0000256" key="3">
    <source>
        <dbReference type="SAM" id="SignalP"/>
    </source>
</evidence>
<evidence type="ECO:0000313" key="6">
    <source>
        <dbReference type="Proteomes" id="UP000008549"/>
    </source>
</evidence>
<keyword evidence="6" id="KW-1185">Reference proteome</keyword>
<keyword evidence="3" id="KW-0732">Signal</keyword>
<dbReference type="InParanoid" id="A8XHU4"/>
<feature type="repeat" description="ANK" evidence="1">
    <location>
        <begin position="700"/>
        <end position="732"/>
    </location>
</feature>
<dbReference type="InterPro" id="IPR053345">
    <property type="entry name" value="Ankyrin_repeat-containing"/>
</dbReference>
<evidence type="ECO:0000256" key="2">
    <source>
        <dbReference type="SAM" id="Phobius"/>
    </source>
</evidence>
<gene>
    <name evidence="5" type="ORF">CBG13405</name>
    <name evidence="5" type="ORF">CBG_13405</name>
</gene>
<accession>A8XHU4</accession>
<dbReference type="PROSITE" id="PS50297">
    <property type="entry name" value="ANK_REP_REGION"/>
    <property type="match status" value="1"/>
</dbReference>
<dbReference type="AlphaFoldDB" id="A8XHU4"/>
<dbReference type="KEGG" id="cbr:CBG_13405"/>
<evidence type="ECO:0000313" key="5">
    <source>
        <dbReference type="EMBL" id="CAP32210.2"/>
    </source>
</evidence>
<reference evidence="5 6" key="2">
    <citation type="journal article" date="2011" name="PLoS Genet.">
        <title>Caenorhabditis briggsae recombinant inbred line genotypes reveal inter-strain incompatibility and the evolution of recombination.</title>
        <authorList>
            <person name="Ross J.A."/>
            <person name="Koboldt D.C."/>
            <person name="Staisch J.E."/>
            <person name="Chamberlin H.M."/>
            <person name="Gupta B.P."/>
            <person name="Miller R.D."/>
            <person name="Baird S.E."/>
            <person name="Haag E.S."/>
        </authorList>
    </citation>
    <scope>NUCLEOTIDE SEQUENCE [LARGE SCALE GENOMIC DNA]</scope>
    <source>
        <strain evidence="5 6">AF16</strain>
    </source>
</reference>
<dbReference type="FunCoup" id="A8XHU4">
    <property type="interactions" value="1373"/>
</dbReference>
<proteinExistence type="predicted"/>
<dbReference type="GeneID" id="8573076"/>
<feature type="chain" id="PRO_5002733222" evidence="3">
    <location>
        <begin position="21"/>
        <end position="999"/>
    </location>
</feature>
<evidence type="ECO:0000259" key="4">
    <source>
        <dbReference type="SMART" id="SM00453"/>
    </source>
</evidence>
<dbReference type="RefSeq" id="XP_045095153.1">
    <property type="nucleotide sequence ID" value="XM_045241851.1"/>
</dbReference>
<feature type="signal peptide" evidence="3">
    <location>
        <begin position="1"/>
        <end position="20"/>
    </location>
</feature>
<evidence type="ECO:0000256" key="1">
    <source>
        <dbReference type="PROSITE-ProRule" id="PRU00023"/>
    </source>
</evidence>
<organism evidence="5 6">
    <name type="scientific">Caenorhabditis briggsae</name>
    <dbReference type="NCBI Taxonomy" id="6238"/>
    <lineage>
        <taxon>Eukaryota</taxon>
        <taxon>Metazoa</taxon>
        <taxon>Ecdysozoa</taxon>
        <taxon>Nematoda</taxon>
        <taxon>Chromadorea</taxon>
        <taxon>Rhabditida</taxon>
        <taxon>Rhabditina</taxon>
        <taxon>Rhabditomorpha</taxon>
        <taxon>Rhabditoidea</taxon>
        <taxon>Rhabditidae</taxon>
        <taxon>Peloderinae</taxon>
        <taxon>Caenorhabditis</taxon>
    </lineage>
</organism>
<keyword evidence="2" id="KW-0472">Membrane</keyword>
<feature type="domain" description="Domain of unknown function WSN" evidence="4">
    <location>
        <begin position="26"/>
        <end position="96"/>
    </location>
</feature>
<protein>
    <submittedName>
        <fullName evidence="5">Protein CBG13405</fullName>
    </submittedName>
</protein>
<dbReference type="Pfam" id="PF00023">
    <property type="entry name" value="Ank"/>
    <property type="match status" value="1"/>
</dbReference>
<dbReference type="CTD" id="8573076"/>
<dbReference type="OMA" id="LENETMF"/>
<dbReference type="SUPFAM" id="SSF48403">
    <property type="entry name" value="Ankyrin repeat"/>
    <property type="match status" value="1"/>
</dbReference>
<keyword evidence="1" id="KW-0040">ANK repeat</keyword>
<dbReference type="Gene3D" id="1.25.40.20">
    <property type="entry name" value="Ankyrin repeat-containing domain"/>
    <property type="match status" value="1"/>
</dbReference>
<keyword evidence="2" id="KW-1133">Transmembrane helix</keyword>
<dbReference type="Pfam" id="PF02206">
    <property type="entry name" value="WSN"/>
    <property type="match status" value="1"/>
</dbReference>
<dbReference type="InterPro" id="IPR002110">
    <property type="entry name" value="Ankyrin_rpt"/>
</dbReference>